<dbReference type="PANTHER" id="PTHR11986:SF79">
    <property type="entry name" value="ACETYLORNITHINE AMINOTRANSFERASE, MITOCHONDRIAL"/>
    <property type="match status" value="1"/>
</dbReference>
<evidence type="ECO:0000256" key="5">
    <source>
        <dbReference type="RuleBase" id="RU003560"/>
    </source>
</evidence>
<dbReference type="Gene3D" id="3.90.1150.10">
    <property type="entry name" value="Aspartate Aminotransferase, domain 1"/>
    <property type="match status" value="1"/>
</dbReference>
<dbReference type="Gene3D" id="3.40.640.10">
    <property type="entry name" value="Type I PLP-dependent aspartate aminotransferase-like (Major domain)"/>
    <property type="match status" value="1"/>
</dbReference>
<accession>A0A517P2C8</accession>
<dbReference type="InterPro" id="IPR015422">
    <property type="entry name" value="PyrdxlP-dep_Trfase_small"/>
</dbReference>
<keyword evidence="2 6" id="KW-0032">Aminotransferase</keyword>
<proteinExistence type="inferred from homology"/>
<dbReference type="SUPFAM" id="SSF53383">
    <property type="entry name" value="PLP-dependent transferases"/>
    <property type="match status" value="1"/>
</dbReference>
<dbReference type="InterPro" id="IPR005814">
    <property type="entry name" value="Aminotrans_3"/>
</dbReference>
<evidence type="ECO:0000313" key="7">
    <source>
        <dbReference type="Proteomes" id="UP000319817"/>
    </source>
</evidence>
<reference evidence="6 7" key="1">
    <citation type="submission" date="2019-02" db="EMBL/GenBank/DDBJ databases">
        <title>Deep-cultivation of Planctomycetes and their phenomic and genomic characterization uncovers novel biology.</title>
        <authorList>
            <person name="Wiegand S."/>
            <person name="Jogler M."/>
            <person name="Boedeker C."/>
            <person name="Pinto D."/>
            <person name="Vollmers J."/>
            <person name="Rivas-Marin E."/>
            <person name="Kohn T."/>
            <person name="Peeters S.H."/>
            <person name="Heuer A."/>
            <person name="Rast P."/>
            <person name="Oberbeckmann S."/>
            <person name="Bunk B."/>
            <person name="Jeske O."/>
            <person name="Meyerdierks A."/>
            <person name="Storesund J.E."/>
            <person name="Kallscheuer N."/>
            <person name="Luecker S."/>
            <person name="Lage O.M."/>
            <person name="Pohl T."/>
            <person name="Merkel B.J."/>
            <person name="Hornburger P."/>
            <person name="Mueller R.-W."/>
            <person name="Bruemmer F."/>
            <person name="Labrenz M."/>
            <person name="Spormann A.M."/>
            <person name="Op den Camp H."/>
            <person name="Overmann J."/>
            <person name="Amann R."/>
            <person name="Jetten M.S.M."/>
            <person name="Mascher T."/>
            <person name="Medema M.H."/>
            <person name="Devos D.P."/>
            <person name="Kaster A.-K."/>
            <person name="Ovreas L."/>
            <person name="Rohde M."/>
            <person name="Galperin M.Y."/>
            <person name="Jogler C."/>
        </authorList>
    </citation>
    <scope>NUCLEOTIDE SEQUENCE [LARGE SCALE GENOMIC DNA]</scope>
    <source>
        <strain evidence="6 7">K23_9</strain>
    </source>
</reference>
<comment type="cofactor">
    <cofactor evidence="1">
        <name>pyridoxal 5'-phosphate</name>
        <dbReference type="ChEBI" id="CHEBI:597326"/>
    </cofactor>
</comment>
<sequence length="390" mass="41396">MSELNPGSDRRPSGLRRLGHEDEFMIDALAGRASAIGFGNSAIAEAILSASEDYLGDANQFDLKGVTEYSELTDKLSTALQVEKHLAVETLVLCDSADAATETAIAYARTWKPDSFRTVALIGSDHGRTAACRTASGRPELHEDFGPMMAGFAHVPTGDIDALRATVDDQTACVLISPIDLHDAARQLDVGYLNAVREVCDQHQVALIIDESKLCVGSSGAAFHFAAIADIQVDGLILSAGLFGGLPGGIFLGSKQLVAHHEPAAIQLPLQNAVATAIVSEMNELNFPSAVVEPAQQLAVMLAERVGGFEFIRDLHATGMTIGIETDISADEIVAAAVKEGLRIETSGETAIRMQLPLVCSDEDRDSLVERFGLALEHVEHESVDTAVTP</sequence>
<organism evidence="6 7">
    <name type="scientific">Stieleria marina</name>
    <dbReference type="NCBI Taxonomy" id="1930275"/>
    <lineage>
        <taxon>Bacteria</taxon>
        <taxon>Pseudomonadati</taxon>
        <taxon>Planctomycetota</taxon>
        <taxon>Planctomycetia</taxon>
        <taxon>Pirellulales</taxon>
        <taxon>Pirellulaceae</taxon>
        <taxon>Stieleria</taxon>
    </lineage>
</organism>
<keyword evidence="4 5" id="KW-0663">Pyridoxal phosphate</keyword>
<dbReference type="Pfam" id="PF00202">
    <property type="entry name" value="Aminotran_3"/>
    <property type="match status" value="1"/>
</dbReference>
<keyword evidence="7" id="KW-1185">Reference proteome</keyword>
<dbReference type="AlphaFoldDB" id="A0A517P2C8"/>
<evidence type="ECO:0000256" key="3">
    <source>
        <dbReference type="ARBA" id="ARBA00022679"/>
    </source>
</evidence>
<dbReference type="Proteomes" id="UP000319817">
    <property type="component" value="Chromosome"/>
</dbReference>
<evidence type="ECO:0000256" key="2">
    <source>
        <dbReference type="ARBA" id="ARBA00022576"/>
    </source>
</evidence>
<dbReference type="PANTHER" id="PTHR11986">
    <property type="entry name" value="AMINOTRANSFERASE CLASS III"/>
    <property type="match status" value="1"/>
</dbReference>
<dbReference type="GO" id="GO:0004587">
    <property type="term" value="F:ornithine aminotransferase activity"/>
    <property type="evidence" value="ECO:0007669"/>
    <property type="project" value="UniProtKB-EC"/>
</dbReference>
<evidence type="ECO:0000256" key="4">
    <source>
        <dbReference type="ARBA" id="ARBA00022898"/>
    </source>
</evidence>
<evidence type="ECO:0000256" key="1">
    <source>
        <dbReference type="ARBA" id="ARBA00001933"/>
    </source>
</evidence>
<dbReference type="EMBL" id="CP036526">
    <property type="protein sequence ID" value="QDT13532.1"/>
    <property type="molecule type" value="Genomic_DNA"/>
</dbReference>
<dbReference type="EC" id="2.6.1.13" evidence="6"/>
<dbReference type="GO" id="GO:0042802">
    <property type="term" value="F:identical protein binding"/>
    <property type="evidence" value="ECO:0007669"/>
    <property type="project" value="TreeGrafter"/>
</dbReference>
<name>A0A517P2C8_9BACT</name>
<dbReference type="InterPro" id="IPR015421">
    <property type="entry name" value="PyrdxlP-dep_Trfase_major"/>
</dbReference>
<comment type="similarity">
    <text evidence="5">Belongs to the class-III pyridoxal-phosphate-dependent aminotransferase family.</text>
</comment>
<protein>
    <submittedName>
        <fullName evidence="6">Ornithine aminotransferase 2</fullName>
        <ecNumber evidence="6">2.6.1.13</ecNumber>
    </submittedName>
</protein>
<dbReference type="InterPro" id="IPR015424">
    <property type="entry name" value="PyrdxlP-dep_Trfase"/>
</dbReference>
<dbReference type="GO" id="GO:0030170">
    <property type="term" value="F:pyridoxal phosphate binding"/>
    <property type="evidence" value="ECO:0007669"/>
    <property type="project" value="InterPro"/>
</dbReference>
<dbReference type="InterPro" id="IPR050103">
    <property type="entry name" value="Class-III_PLP-dep_AT"/>
</dbReference>
<keyword evidence="3 6" id="KW-0808">Transferase</keyword>
<evidence type="ECO:0000313" key="6">
    <source>
        <dbReference type="EMBL" id="QDT13532.1"/>
    </source>
</evidence>
<gene>
    <name evidence="6" type="primary">rocD2</name>
    <name evidence="6" type="ORF">K239x_55520</name>
</gene>